<dbReference type="Proteomes" id="UP000234275">
    <property type="component" value="Unassembled WGS sequence"/>
</dbReference>
<evidence type="ECO:0000256" key="9">
    <source>
        <dbReference type="ARBA" id="ARBA00047490"/>
    </source>
</evidence>
<gene>
    <name evidence="13" type="ORF">P170DRAFT_363129</name>
</gene>
<proteinExistence type="inferred from homology"/>
<dbReference type="InterPro" id="IPR050214">
    <property type="entry name" value="Cys_Synth/Cystath_Beta-Synth"/>
</dbReference>
<dbReference type="PROSITE" id="PS00901">
    <property type="entry name" value="CYS_SYNTHASE"/>
    <property type="match status" value="1"/>
</dbReference>
<evidence type="ECO:0000256" key="10">
    <source>
        <dbReference type="PROSITE-ProRule" id="PRU00703"/>
    </source>
</evidence>
<evidence type="ECO:0000313" key="14">
    <source>
        <dbReference type="Proteomes" id="UP000234275"/>
    </source>
</evidence>
<keyword evidence="11" id="KW-0198">Cysteine biosynthesis</keyword>
<dbReference type="PROSITE" id="PS51371">
    <property type="entry name" value="CBS"/>
    <property type="match status" value="1"/>
</dbReference>
<keyword evidence="11" id="KW-0028">Amino-acid biosynthesis</keyword>
<comment type="pathway">
    <text evidence="2">Amino-acid biosynthesis; L-cysteine biosynthesis; L-cysteine from L-homocysteine and L-serine: step 1/2.</text>
</comment>
<keyword evidence="14" id="KW-1185">Reference proteome</keyword>
<evidence type="ECO:0000256" key="1">
    <source>
        <dbReference type="ARBA" id="ARBA00001933"/>
    </source>
</evidence>
<keyword evidence="6 10" id="KW-0129">CBS domain</keyword>
<comment type="caution">
    <text evidence="13">The sequence shown here is derived from an EMBL/GenBank/DDBJ whole genome shotgun (WGS) entry which is preliminary data.</text>
</comment>
<dbReference type="InterPro" id="IPR036052">
    <property type="entry name" value="TrpB-like_PALP_sf"/>
</dbReference>
<evidence type="ECO:0000256" key="3">
    <source>
        <dbReference type="ARBA" id="ARBA00007103"/>
    </source>
</evidence>
<evidence type="ECO:0000256" key="6">
    <source>
        <dbReference type="ARBA" id="ARBA00023122"/>
    </source>
</evidence>
<comment type="similarity">
    <text evidence="3 11">Belongs to the cysteine synthase/cystathionine beta-synthase family.</text>
</comment>
<dbReference type="OrthoDB" id="728at2759"/>
<keyword evidence="5 11" id="KW-0663">Pyridoxal phosphate</keyword>
<dbReference type="STRING" id="1392250.A0A2I2G2E6"/>
<dbReference type="EC" id="4.2.1.22" evidence="4 11"/>
<keyword evidence="7 11" id="KW-0456">Lyase</keyword>
<protein>
    <recommendedName>
        <fullName evidence="8 11">Cystathionine beta-synthase</fullName>
        <ecNumber evidence="4 11">4.2.1.22</ecNumber>
    </recommendedName>
</protein>
<dbReference type="InterPro" id="IPR000644">
    <property type="entry name" value="CBS_dom"/>
</dbReference>
<dbReference type="GO" id="GO:0005737">
    <property type="term" value="C:cytoplasm"/>
    <property type="evidence" value="ECO:0007669"/>
    <property type="project" value="InterPro"/>
</dbReference>
<dbReference type="GO" id="GO:0006535">
    <property type="term" value="P:cysteine biosynthetic process from serine"/>
    <property type="evidence" value="ECO:0007669"/>
    <property type="project" value="UniProtKB-UniRule"/>
</dbReference>
<dbReference type="PANTHER" id="PTHR10314">
    <property type="entry name" value="CYSTATHIONINE BETA-SYNTHASE"/>
    <property type="match status" value="1"/>
</dbReference>
<dbReference type="InterPro" id="IPR005857">
    <property type="entry name" value="Cysta_beta_synth"/>
</dbReference>
<feature type="domain" description="CBS" evidence="12">
    <location>
        <begin position="365"/>
        <end position="422"/>
    </location>
</feature>
<accession>A0A2I2G2E6</accession>
<dbReference type="GO" id="GO:0019343">
    <property type="term" value="P:cysteine biosynthetic process via cystathionine"/>
    <property type="evidence" value="ECO:0007669"/>
    <property type="project" value="UniProtKB-UniRule"/>
</dbReference>
<dbReference type="InterPro" id="IPR001926">
    <property type="entry name" value="TrpB-like_PALP"/>
</dbReference>
<evidence type="ECO:0000259" key="12">
    <source>
        <dbReference type="PROSITE" id="PS51371"/>
    </source>
</evidence>
<evidence type="ECO:0000256" key="2">
    <source>
        <dbReference type="ARBA" id="ARBA00005003"/>
    </source>
</evidence>
<comment type="cofactor">
    <cofactor evidence="1 11">
        <name>pyridoxal 5'-phosphate</name>
        <dbReference type="ChEBI" id="CHEBI:597326"/>
    </cofactor>
</comment>
<dbReference type="EMBL" id="MSFO01000006">
    <property type="protein sequence ID" value="PLB47027.1"/>
    <property type="molecule type" value="Genomic_DNA"/>
</dbReference>
<dbReference type="SUPFAM" id="SSF53686">
    <property type="entry name" value="Tryptophan synthase beta subunit-like PLP-dependent enzymes"/>
    <property type="match status" value="1"/>
</dbReference>
<dbReference type="Gene3D" id="3.40.50.1100">
    <property type="match status" value="2"/>
</dbReference>
<dbReference type="Pfam" id="PF00291">
    <property type="entry name" value="PALP"/>
    <property type="match status" value="1"/>
</dbReference>
<reference evidence="13 14" key="1">
    <citation type="submission" date="2016-12" db="EMBL/GenBank/DDBJ databases">
        <title>The genomes of Aspergillus section Nigri reveals drivers in fungal speciation.</title>
        <authorList>
            <consortium name="DOE Joint Genome Institute"/>
            <person name="Vesth T.C."/>
            <person name="Nybo J."/>
            <person name="Theobald S."/>
            <person name="Brandl J."/>
            <person name="Frisvad J.C."/>
            <person name="Nielsen K.F."/>
            <person name="Lyhne E.K."/>
            <person name="Kogle M.E."/>
            <person name="Kuo A."/>
            <person name="Riley R."/>
            <person name="Clum A."/>
            <person name="Nolan M."/>
            <person name="Lipzen A."/>
            <person name="Salamov A."/>
            <person name="Henrissat B."/>
            <person name="Wiebenga A."/>
            <person name="De Vries R.P."/>
            <person name="Grigoriev I.V."/>
            <person name="Mortensen U.H."/>
            <person name="Andersen M.R."/>
            <person name="Baker S.E."/>
        </authorList>
    </citation>
    <scope>NUCLEOTIDE SEQUENCE [LARGE SCALE GENOMIC DNA]</scope>
    <source>
        <strain evidence="13 14">IBT 23096</strain>
    </source>
</reference>
<dbReference type="SMART" id="SM00116">
    <property type="entry name" value="CBS"/>
    <property type="match status" value="1"/>
</dbReference>
<dbReference type="FunFam" id="3.40.50.1100:FF:000003">
    <property type="entry name" value="Cystathionine beta-synthase"/>
    <property type="match status" value="1"/>
</dbReference>
<dbReference type="InterPro" id="IPR046342">
    <property type="entry name" value="CBS_dom_sf"/>
</dbReference>
<dbReference type="FunFam" id="3.40.50.1100:FF:000118">
    <property type="entry name" value="Related to CYS4-cystathionine beta-synthase"/>
    <property type="match status" value="1"/>
</dbReference>
<evidence type="ECO:0000256" key="8">
    <source>
        <dbReference type="ARBA" id="ARBA00026192"/>
    </source>
</evidence>
<dbReference type="Pfam" id="PF00571">
    <property type="entry name" value="CBS"/>
    <property type="match status" value="1"/>
</dbReference>
<dbReference type="VEuPathDB" id="FungiDB:P170DRAFT_363129"/>
<evidence type="ECO:0000256" key="4">
    <source>
        <dbReference type="ARBA" id="ARBA00012041"/>
    </source>
</evidence>
<evidence type="ECO:0000256" key="11">
    <source>
        <dbReference type="RuleBase" id="RU361204"/>
    </source>
</evidence>
<name>A0A2I2G2E6_9EURO</name>
<comment type="catalytic activity">
    <reaction evidence="9 11">
        <text>L-homocysteine + L-serine = L,L-cystathionine + H2O</text>
        <dbReference type="Rhea" id="RHEA:10112"/>
        <dbReference type="ChEBI" id="CHEBI:15377"/>
        <dbReference type="ChEBI" id="CHEBI:33384"/>
        <dbReference type="ChEBI" id="CHEBI:58161"/>
        <dbReference type="ChEBI" id="CHEBI:58199"/>
        <dbReference type="EC" id="4.2.1.22"/>
    </reaction>
</comment>
<dbReference type="UniPathway" id="UPA00136">
    <property type="reaction ID" value="UER00201"/>
</dbReference>
<dbReference type="GeneID" id="36552256"/>
<organism evidence="13 14">
    <name type="scientific">Aspergillus steynii IBT 23096</name>
    <dbReference type="NCBI Taxonomy" id="1392250"/>
    <lineage>
        <taxon>Eukaryota</taxon>
        <taxon>Fungi</taxon>
        <taxon>Dikarya</taxon>
        <taxon>Ascomycota</taxon>
        <taxon>Pezizomycotina</taxon>
        <taxon>Eurotiomycetes</taxon>
        <taxon>Eurotiomycetidae</taxon>
        <taxon>Eurotiales</taxon>
        <taxon>Aspergillaceae</taxon>
        <taxon>Aspergillus</taxon>
        <taxon>Aspergillus subgen. Circumdati</taxon>
    </lineage>
</organism>
<dbReference type="AlphaFoldDB" id="A0A2I2G2E6"/>
<evidence type="ECO:0000256" key="7">
    <source>
        <dbReference type="ARBA" id="ARBA00023239"/>
    </source>
</evidence>
<dbReference type="SUPFAM" id="SSF54631">
    <property type="entry name" value="CBS-domain pair"/>
    <property type="match status" value="1"/>
</dbReference>
<dbReference type="Gene3D" id="3.10.580.10">
    <property type="entry name" value="CBS-domain"/>
    <property type="match status" value="2"/>
</dbReference>
<dbReference type="NCBIfam" id="TIGR01137">
    <property type="entry name" value="cysta_beta"/>
    <property type="match status" value="1"/>
</dbReference>
<dbReference type="GO" id="GO:0004122">
    <property type="term" value="F:cystathionine beta-synthase activity"/>
    <property type="evidence" value="ECO:0007669"/>
    <property type="project" value="UniProtKB-UniRule"/>
</dbReference>
<dbReference type="RefSeq" id="XP_024702329.1">
    <property type="nucleotide sequence ID" value="XM_024844556.1"/>
</dbReference>
<sequence length="526" mass="56461">MSSITSPAIPPVALDRITQHIGNTPLVRLNRLPQSLGIEATVYAKLEYFNAGGSVKDRIALRMIEEAERSGRIKPGDTLIEPTSGNTGIGLALVAAVKGYKTIITLPEKMSAEKVAVLRALNATIIRTPNEAAYDSPESHIGVAKRLEKELPNAHILDQYGNENNPLAHEFGTAEEIWTQTNGQIKAIVAGAGTGGTITGLARGLKKHNSKVQVIGADPQGSILALPAALNEEHVNEPYKVEGIGYDFIPEVLDQQAVDKWYKTEDKESFQYARRLIAEEGLLVGGSSGSAISALVQAAKENNFGKDDVVVVVLPDSIRSYLTKFADDDWLAANGLLSSPSLGAPTPAPQEQRDELAESKVNSLRLKPITTVLSNTPCENAIEVMRDRGFDQLPVLASSGKKLVGLVTLGNVLSRLTHGRATGKSPVADVMFNFSKIPEVVTDPRDMGLASSSGGDSGATQSSKVRNRKFVEITMDTPLSVLNRFFEWNSAAIVTEKGENGAMKPVAVATKVDLLSWLLHHNKHAS</sequence>
<dbReference type="InterPro" id="IPR001216">
    <property type="entry name" value="P-phosphate_BS"/>
</dbReference>
<evidence type="ECO:0000256" key="5">
    <source>
        <dbReference type="ARBA" id="ARBA00022898"/>
    </source>
</evidence>
<dbReference type="CDD" id="cd01561">
    <property type="entry name" value="CBS_like"/>
    <property type="match status" value="1"/>
</dbReference>
<evidence type="ECO:0000313" key="13">
    <source>
        <dbReference type="EMBL" id="PLB47027.1"/>
    </source>
</evidence>